<dbReference type="PANTHER" id="PTHR43773">
    <property type="entry name" value="MAGNESIUM TRANSPORTER MGTE"/>
    <property type="match status" value="1"/>
</dbReference>
<name>A0ABW5AIS5_9BRAD</name>
<keyword evidence="9" id="KW-1003">Cell membrane</keyword>
<keyword evidence="7 9" id="KW-0472">Membrane</keyword>
<dbReference type="Pfam" id="PF03448">
    <property type="entry name" value="MgtE_N"/>
    <property type="match status" value="1"/>
</dbReference>
<dbReference type="InterPro" id="IPR038076">
    <property type="entry name" value="MgtE_N_sf"/>
</dbReference>
<dbReference type="InterPro" id="IPR006667">
    <property type="entry name" value="SLC41_membr_dom"/>
</dbReference>
<accession>A0ABW5AIS5</accession>
<keyword evidence="8" id="KW-0129">CBS domain</keyword>
<feature type="transmembrane region" description="Helical" evidence="9">
    <location>
        <begin position="286"/>
        <end position="305"/>
    </location>
</feature>
<dbReference type="SUPFAM" id="SSF158791">
    <property type="entry name" value="MgtE N-terminal domain-like"/>
    <property type="match status" value="1"/>
</dbReference>
<evidence type="ECO:0000256" key="7">
    <source>
        <dbReference type="ARBA" id="ARBA00023136"/>
    </source>
</evidence>
<comment type="subcellular location">
    <subcellularLocation>
        <location evidence="9">Cell membrane</location>
        <topology evidence="9">Multi-pass membrane protein</topology>
    </subcellularLocation>
    <subcellularLocation>
        <location evidence="1">Membrane</location>
        <topology evidence="1">Multi-pass membrane protein</topology>
    </subcellularLocation>
</comment>
<keyword evidence="5 9" id="KW-0460">Magnesium</keyword>
<dbReference type="RefSeq" id="WP_378477195.1">
    <property type="nucleotide sequence ID" value="NZ_JBHUIW010000006.1"/>
</dbReference>
<dbReference type="SUPFAM" id="SSF161093">
    <property type="entry name" value="MgtE membrane domain-like"/>
    <property type="match status" value="1"/>
</dbReference>
<dbReference type="NCBIfam" id="TIGR00400">
    <property type="entry name" value="mgtE"/>
    <property type="match status" value="1"/>
</dbReference>
<proteinExistence type="inferred from homology"/>
<feature type="domain" description="CBS" evidence="10">
    <location>
        <begin position="134"/>
        <end position="197"/>
    </location>
</feature>
<dbReference type="Pfam" id="PF01769">
    <property type="entry name" value="MgtE"/>
    <property type="match status" value="1"/>
</dbReference>
<evidence type="ECO:0000256" key="8">
    <source>
        <dbReference type="PROSITE-ProRule" id="PRU00703"/>
    </source>
</evidence>
<protein>
    <recommendedName>
        <fullName evidence="9">Magnesium transporter MgtE</fullName>
    </recommendedName>
</protein>
<dbReference type="InterPro" id="IPR046342">
    <property type="entry name" value="CBS_dom_sf"/>
</dbReference>
<dbReference type="InterPro" id="IPR006668">
    <property type="entry name" value="Mg_transptr_MgtE_intracell_dom"/>
</dbReference>
<dbReference type="Gene3D" id="3.10.580.10">
    <property type="entry name" value="CBS-domain"/>
    <property type="match status" value="1"/>
</dbReference>
<feature type="transmembrane region" description="Helical" evidence="9">
    <location>
        <begin position="428"/>
        <end position="451"/>
    </location>
</feature>
<sequence>MTALATALTTWLDAGDVHPIREALRTTHPADTAREIGTLPVDQAAKVLTVLPPDRQGVVLGYLDAPFQVALARALPRPELARIVSSMRHDERADLWKMLDPAAREALMPALAQAERDDIRRLAAYPEGTAGAIMTSDYATLRPEETIREAIAHLRAEAPDAETIYTAYVIDDDRFLKGVVSLRDLILADEGSRIRDIMQADPARARADDLKDAVAEKIAAYDVLALPVVTEGNRLVGIVTVDDAFDIARQERGRRLVQFGAAAPLAGGPDLDLRSSSFGRIFRVRAFWLILLTAFGVVTSTFVAAQEKMLSEVIILAAFIAPIVDMGGNTGSQSASLVIRGMALGQFAPTWRDIWFVIRRELPVALTLGVVIAAIEVVLAWFSKGIGWNIMLVVGLAMASCTVLGALIGALLPFAAKRIGTDPATLSSPLLTSIMDLLGVIIYFALAYLFLGDLLTAS</sequence>
<dbReference type="PROSITE" id="PS51371">
    <property type="entry name" value="CBS"/>
    <property type="match status" value="2"/>
</dbReference>
<dbReference type="CDD" id="cd04606">
    <property type="entry name" value="CBS_pair_Mg_transporter"/>
    <property type="match status" value="1"/>
</dbReference>
<organism evidence="11 12">
    <name type="scientific">Rhodoplanes azumiensis</name>
    <dbReference type="NCBI Taxonomy" id="1897628"/>
    <lineage>
        <taxon>Bacteria</taxon>
        <taxon>Pseudomonadati</taxon>
        <taxon>Pseudomonadota</taxon>
        <taxon>Alphaproteobacteria</taxon>
        <taxon>Hyphomicrobiales</taxon>
        <taxon>Nitrobacteraceae</taxon>
        <taxon>Rhodoplanes</taxon>
    </lineage>
</organism>
<keyword evidence="12" id="KW-1185">Reference proteome</keyword>
<evidence type="ECO:0000256" key="5">
    <source>
        <dbReference type="ARBA" id="ARBA00022842"/>
    </source>
</evidence>
<dbReference type="Gene3D" id="1.25.60.10">
    <property type="entry name" value="MgtE N-terminal domain-like"/>
    <property type="match status" value="1"/>
</dbReference>
<feature type="transmembrane region" description="Helical" evidence="9">
    <location>
        <begin position="388"/>
        <end position="416"/>
    </location>
</feature>
<evidence type="ECO:0000256" key="4">
    <source>
        <dbReference type="ARBA" id="ARBA00022692"/>
    </source>
</evidence>
<dbReference type="InterPro" id="IPR036739">
    <property type="entry name" value="SLC41_membr_dom_sf"/>
</dbReference>
<dbReference type="InterPro" id="IPR006669">
    <property type="entry name" value="MgtE_transporter"/>
</dbReference>
<dbReference type="Gene3D" id="1.10.357.20">
    <property type="entry name" value="SLC41 divalent cation transporters, integral membrane domain"/>
    <property type="match status" value="1"/>
</dbReference>
<evidence type="ECO:0000256" key="9">
    <source>
        <dbReference type="RuleBase" id="RU362011"/>
    </source>
</evidence>
<evidence type="ECO:0000313" key="11">
    <source>
        <dbReference type="EMBL" id="MFD2182012.1"/>
    </source>
</evidence>
<feature type="domain" description="CBS" evidence="10">
    <location>
        <begin position="198"/>
        <end position="256"/>
    </location>
</feature>
<gene>
    <name evidence="11" type="primary">mgtE</name>
    <name evidence="11" type="ORF">ACFSOX_07600</name>
</gene>
<evidence type="ECO:0000256" key="6">
    <source>
        <dbReference type="ARBA" id="ARBA00022989"/>
    </source>
</evidence>
<evidence type="ECO:0000313" key="12">
    <source>
        <dbReference type="Proteomes" id="UP001597314"/>
    </source>
</evidence>
<comment type="caution">
    <text evidence="9">Lacks conserved residue(s) required for the propagation of feature annotation.</text>
</comment>
<feature type="transmembrane region" description="Helical" evidence="9">
    <location>
        <begin position="362"/>
        <end position="382"/>
    </location>
</feature>
<dbReference type="Proteomes" id="UP001597314">
    <property type="component" value="Unassembled WGS sequence"/>
</dbReference>
<reference evidence="12" key="1">
    <citation type="journal article" date="2019" name="Int. J. Syst. Evol. Microbiol.">
        <title>The Global Catalogue of Microorganisms (GCM) 10K type strain sequencing project: providing services to taxonomists for standard genome sequencing and annotation.</title>
        <authorList>
            <consortium name="The Broad Institute Genomics Platform"/>
            <consortium name="The Broad Institute Genome Sequencing Center for Infectious Disease"/>
            <person name="Wu L."/>
            <person name="Ma J."/>
        </authorList>
    </citation>
    <scope>NUCLEOTIDE SEQUENCE [LARGE SCALE GENOMIC DNA]</scope>
    <source>
        <strain evidence="12">CGMCC 1.6774</strain>
    </source>
</reference>
<comment type="subunit">
    <text evidence="9">Homodimer.</text>
</comment>
<comment type="caution">
    <text evidence="11">The sequence shown here is derived from an EMBL/GenBank/DDBJ whole genome shotgun (WGS) entry which is preliminary data.</text>
</comment>
<comment type="similarity">
    <text evidence="2 9">Belongs to the SLC41A transporter family.</text>
</comment>
<dbReference type="EMBL" id="JBHUIW010000006">
    <property type="protein sequence ID" value="MFD2182012.1"/>
    <property type="molecule type" value="Genomic_DNA"/>
</dbReference>
<dbReference type="Pfam" id="PF00571">
    <property type="entry name" value="CBS"/>
    <property type="match status" value="2"/>
</dbReference>
<keyword evidence="4 9" id="KW-0812">Transmembrane</keyword>
<dbReference type="SUPFAM" id="SSF54631">
    <property type="entry name" value="CBS-domain pair"/>
    <property type="match status" value="1"/>
</dbReference>
<evidence type="ECO:0000259" key="10">
    <source>
        <dbReference type="PROSITE" id="PS51371"/>
    </source>
</evidence>
<evidence type="ECO:0000256" key="3">
    <source>
        <dbReference type="ARBA" id="ARBA00022448"/>
    </source>
</evidence>
<comment type="function">
    <text evidence="9">Acts as a magnesium transporter.</text>
</comment>
<dbReference type="SMART" id="SM00116">
    <property type="entry name" value="CBS"/>
    <property type="match status" value="2"/>
</dbReference>
<evidence type="ECO:0000256" key="1">
    <source>
        <dbReference type="ARBA" id="ARBA00004141"/>
    </source>
</evidence>
<evidence type="ECO:0000256" key="2">
    <source>
        <dbReference type="ARBA" id="ARBA00009749"/>
    </source>
</evidence>
<keyword evidence="9" id="KW-0479">Metal-binding</keyword>
<dbReference type="InterPro" id="IPR000644">
    <property type="entry name" value="CBS_dom"/>
</dbReference>
<dbReference type="SMART" id="SM00924">
    <property type="entry name" value="MgtE_N"/>
    <property type="match status" value="1"/>
</dbReference>
<keyword evidence="3 9" id="KW-0813">Transport</keyword>
<keyword evidence="6 9" id="KW-1133">Transmembrane helix</keyword>
<dbReference type="PANTHER" id="PTHR43773:SF1">
    <property type="entry name" value="MAGNESIUM TRANSPORTER MGTE"/>
    <property type="match status" value="1"/>
</dbReference>